<dbReference type="GO" id="GO:0000976">
    <property type="term" value="F:transcription cis-regulatory region binding"/>
    <property type="evidence" value="ECO:0007669"/>
    <property type="project" value="TreeGrafter"/>
</dbReference>
<comment type="caution">
    <text evidence="7">The sequence shown here is derived from an EMBL/GenBank/DDBJ whole genome shotgun (WGS) entry which is preliminary data.</text>
</comment>
<dbReference type="GO" id="GO:0003700">
    <property type="term" value="F:DNA-binding transcription factor activity"/>
    <property type="evidence" value="ECO:0007669"/>
    <property type="project" value="TreeGrafter"/>
</dbReference>
<feature type="DNA-binding region" description="H-T-H motif" evidence="4">
    <location>
        <begin position="47"/>
        <end position="66"/>
    </location>
</feature>
<dbReference type="OrthoDB" id="3691941at2"/>
<sequence length="223" mass="24199">MKNVPGSAAGPAASEQPTERIPSAERREQILRAATAVFGERGYAQATTDRVAQAAGISQPYVVRMFGSKENLFLEVLDRALGRIMESFRAVLADPDDSPVGPRLGRAYVNLIEDRGILLCLLQAFMLGHDETIGRKARQGFLAIYRLLRDDVGLDADDARRFLAEGMLINTLLAVRMTDDYATDVCAQEILESAFSSKLDLVLDVARRDSGADAGRPAASGRA</sequence>
<reference evidence="7 8" key="1">
    <citation type="submission" date="2017-11" db="EMBL/GenBank/DDBJ databases">
        <title>Genomic Encyclopedia of Archaeal and Bacterial Type Strains, Phase II (KMG-II): From Individual Species to Whole Genera.</title>
        <authorList>
            <person name="Goeker M."/>
        </authorList>
    </citation>
    <scope>NUCLEOTIDE SEQUENCE [LARGE SCALE GENOMIC DNA]</scope>
    <source>
        <strain evidence="7 8">DSM 25625</strain>
    </source>
</reference>
<dbReference type="RefSeq" id="WP_100345247.1">
    <property type="nucleotide sequence ID" value="NZ_PGFB01000004.1"/>
</dbReference>
<keyword evidence="1" id="KW-0805">Transcription regulation</keyword>
<feature type="domain" description="HTH tetR-type" evidence="6">
    <location>
        <begin position="24"/>
        <end position="84"/>
    </location>
</feature>
<dbReference type="InterPro" id="IPR050109">
    <property type="entry name" value="HTH-type_TetR-like_transc_reg"/>
</dbReference>
<dbReference type="InterPro" id="IPR009057">
    <property type="entry name" value="Homeodomain-like_sf"/>
</dbReference>
<evidence type="ECO:0000256" key="3">
    <source>
        <dbReference type="ARBA" id="ARBA00023163"/>
    </source>
</evidence>
<dbReference type="AlphaFoldDB" id="A0A2M9BU88"/>
<evidence type="ECO:0000313" key="8">
    <source>
        <dbReference type="Proteomes" id="UP000230161"/>
    </source>
</evidence>
<gene>
    <name evidence="7" type="ORF">CLV54_2461</name>
</gene>
<dbReference type="Gene3D" id="1.10.357.10">
    <property type="entry name" value="Tetracycline Repressor, domain 2"/>
    <property type="match status" value="1"/>
</dbReference>
<proteinExistence type="predicted"/>
<dbReference type="PROSITE" id="PS50977">
    <property type="entry name" value="HTH_TETR_2"/>
    <property type="match status" value="1"/>
</dbReference>
<evidence type="ECO:0000256" key="1">
    <source>
        <dbReference type="ARBA" id="ARBA00023015"/>
    </source>
</evidence>
<protein>
    <submittedName>
        <fullName evidence="7">AcrR family transcriptional regulator</fullName>
    </submittedName>
</protein>
<dbReference type="Proteomes" id="UP000230161">
    <property type="component" value="Unassembled WGS sequence"/>
</dbReference>
<dbReference type="Pfam" id="PF00440">
    <property type="entry name" value="TetR_N"/>
    <property type="match status" value="1"/>
</dbReference>
<organism evidence="7 8">
    <name type="scientific">Compostimonas suwonensis</name>
    <dbReference type="NCBI Taxonomy" id="1048394"/>
    <lineage>
        <taxon>Bacteria</taxon>
        <taxon>Bacillati</taxon>
        <taxon>Actinomycetota</taxon>
        <taxon>Actinomycetes</taxon>
        <taxon>Micrococcales</taxon>
        <taxon>Microbacteriaceae</taxon>
        <taxon>Compostimonas</taxon>
    </lineage>
</organism>
<name>A0A2M9BU88_9MICO</name>
<keyword evidence="2 4" id="KW-0238">DNA-binding</keyword>
<evidence type="ECO:0000256" key="4">
    <source>
        <dbReference type="PROSITE-ProRule" id="PRU00335"/>
    </source>
</evidence>
<evidence type="ECO:0000313" key="7">
    <source>
        <dbReference type="EMBL" id="PJJ61516.1"/>
    </source>
</evidence>
<dbReference type="PANTHER" id="PTHR30055:SF234">
    <property type="entry name" value="HTH-TYPE TRANSCRIPTIONAL REGULATOR BETI"/>
    <property type="match status" value="1"/>
</dbReference>
<dbReference type="PANTHER" id="PTHR30055">
    <property type="entry name" value="HTH-TYPE TRANSCRIPTIONAL REGULATOR RUTR"/>
    <property type="match status" value="1"/>
</dbReference>
<accession>A0A2M9BU88</accession>
<evidence type="ECO:0000256" key="2">
    <source>
        <dbReference type="ARBA" id="ARBA00023125"/>
    </source>
</evidence>
<evidence type="ECO:0000259" key="6">
    <source>
        <dbReference type="PROSITE" id="PS50977"/>
    </source>
</evidence>
<dbReference type="InterPro" id="IPR001647">
    <property type="entry name" value="HTH_TetR"/>
</dbReference>
<keyword evidence="3" id="KW-0804">Transcription</keyword>
<dbReference type="EMBL" id="PGFB01000004">
    <property type="protein sequence ID" value="PJJ61516.1"/>
    <property type="molecule type" value="Genomic_DNA"/>
</dbReference>
<dbReference type="SUPFAM" id="SSF46689">
    <property type="entry name" value="Homeodomain-like"/>
    <property type="match status" value="1"/>
</dbReference>
<keyword evidence="8" id="KW-1185">Reference proteome</keyword>
<feature type="region of interest" description="Disordered" evidence="5">
    <location>
        <begin position="1"/>
        <end position="25"/>
    </location>
</feature>
<evidence type="ECO:0000256" key="5">
    <source>
        <dbReference type="SAM" id="MobiDB-lite"/>
    </source>
</evidence>
<dbReference type="PRINTS" id="PR00455">
    <property type="entry name" value="HTHTETR"/>
</dbReference>